<name>A0A1R2ARR1_9CILI</name>
<feature type="transmembrane region" description="Helical" evidence="3">
    <location>
        <begin position="394"/>
        <end position="414"/>
    </location>
</feature>
<organism evidence="5 6">
    <name type="scientific">Stentor coeruleus</name>
    <dbReference type="NCBI Taxonomy" id="5963"/>
    <lineage>
        <taxon>Eukaryota</taxon>
        <taxon>Sar</taxon>
        <taxon>Alveolata</taxon>
        <taxon>Ciliophora</taxon>
        <taxon>Postciliodesmatophora</taxon>
        <taxon>Heterotrichea</taxon>
        <taxon>Heterotrichida</taxon>
        <taxon>Stentoridae</taxon>
        <taxon>Stentor</taxon>
    </lineage>
</organism>
<evidence type="ECO:0000259" key="4">
    <source>
        <dbReference type="PROSITE" id="PS50004"/>
    </source>
</evidence>
<dbReference type="Pfam" id="PF00168">
    <property type="entry name" value="C2"/>
    <property type="match status" value="1"/>
</dbReference>
<dbReference type="InterPro" id="IPR011992">
    <property type="entry name" value="EF-hand-dom_pair"/>
</dbReference>
<dbReference type="InterPro" id="IPR035892">
    <property type="entry name" value="C2_domain_sf"/>
</dbReference>
<keyword evidence="3" id="KW-0812">Transmembrane</keyword>
<dbReference type="Proteomes" id="UP000187209">
    <property type="component" value="Unassembled WGS sequence"/>
</dbReference>
<keyword evidence="1" id="KW-0479">Metal-binding</keyword>
<evidence type="ECO:0000256" key="1">
    <source>
        <dbReference type="ARBA" id="ARBA00022723"/>
    </source>
</evidence>
<proteinExistence type="predicted"/>
<evidence type="ECO:0000313" key="5">
    <source>
        <dbReference type="EMBL" id="OMJ67207.1"/>
    </source>
</evidence>
<sequence length="415" mass="47218">MSGSDQRLIQGDRKSILKKSFLELSSTSSKLTFDYILNYLSNRSGTSFSSDLLQEIFRCSNREASEKITFEEFISGFIQTEELVQQKLSSLKADISTNTTNLNDAKRQHIEAKSRKSENILTVKVISSTVLKPANLVSGLKAPLVSLTCESQEVSTKVAYPGKLEWDESFTFKINKGDGDLLVQVYDTDRGKKAGLIGNLKIPLVALKDQQTHNDVFELHSDKDHDRTTGDLRLELLWVYDLMMYLEGIIRDYNEAIAEDMEELKQIEMLEKTFDQAVNPVANIKGQIAVNDKSFGDSSKKILFRNEKSRIELKGPAEMLILIYLALTVVITSYRADFFNLVVAFLGAIEFYFPNKAVWGYQVLFYSILATQVTDCIWFYLYLTNWISSLATRFIVALAFINFLQKFALASIYWK</sequence>
<dbReference type="PANTHER" id="PTHR45911:SF4">
    <property type="entry name" value="MULTIPLE C2 AND TRANSMEMBRANE DOMAIN-CONTAINING PROTEIN"/>
    <property type="match status" value="1"/>
</dbReference>
<dbReference type="PANTHER" id="PTHR45911">
    <property type="entry name" value="C2 DOMAIN-CONTAINING PROTEIN"/>
    <property type="match status" value="1"/>
</dbReference>
<accession>A0A1R2ARR1</accession>
<dbReference type="PROSITE" id="PS50004">
    <property type="entry name" value="C2"/>
    <property type="match status" value="1"/>
</dbReference>
<gene>
    <name evidence="5" type="ORF">SteCoe_35697</name>
</gene>
<keyword evidence="3" id="KW-0472">Membrane</keyword>
<dbReference type="EMBL" id="MPUH01001545">
    <property type="protein sequence ID" value="OMJ67207.1"/>
    <property type="molecule type" value="Genomic_DNA"/>
</dbReference>
<dbReference type="AlphaFoldDB" id="A0A1R2ARR1"/>
<dbReference type="GO" id="GO:0016020">
    <property type="term" value="C:membrane"/>
    <property type="evidence" value="ECO:0007669"/>
    <property type="project" value="TreeGrafter"/>
</dbReference>
<dbReference type="CDD" id="cd00030">
    <property type="entry name" value="C2"/>
    <property type="match status" value="1"/>
</dbReference>
<feature type="transmembrane region" description="Helical" evidence="3">
    <location>
        <begin position="359"/>
        <end position="382"/>
    </location>
</feature>
<dbReference type="SMART" id="SM00239">
    <property type="entry name" value="C2"/>
    <property type="match status" value="1"/>
</dbReference>
<reference evidence="5 6" key="1">
    <citation type="submission" date="2016-11" db="EMBL/GenBank/DDBJ databases">
        <title>The macronuclear genome of Stentor coeruleus: a giant cell with tiny introns.</title>
        <authorList>
            <person name="Slabodnick M."/>
            <person name="Ruby J.G."/>
            <person name="Reiff S.B."/>
            <person name="Swart E.C."/>
            <person name="Gosai S."/>
            <person name="Prabakaran S."/>
            <person name="Witkowska E."/>
            <person name="Larue G.E."/>
            <person name="Fisher S."/>
            <person name="Freeman R.M."/>
            <person name="Gunawardena J."/>
            <person name="Chu W."/>
            <person name="Stover N.A."/>
            <person name="Gregory B.D."/>
            <person name="Nowacki M."/>
            <person name="Derisi J."/>
            <person name="Roy S.W."/>
            <person name="Marshall W.F."/>
            <person name="Sood P."/>
        </authorList>
    </citation>
    <scope>NUCLEOTIDE SEQUENCE [LARGE SCALE GENOMIC DNA]</scope>
    <source>
        <strain evidence="5">WM001</strain>
    </source>
</reference>
<dbReference type="SUPFAM" id="SSF49562">
    <property type="entry name" value="C2 domain (Calcium/lipid-binding domain, CaLB)"/>
    <property type="match status" value="1"/>
</dbReference>
<dbReference type="SUPFAM" id="SSF47473">
    <property type="entry name" value="EF-hand"/>
    <property type="match status" value="1"/>
</dbReference>
<protein>
    <recommendedName>
        <fullName evidence="4">C2 domain-containing protein</fullName>
    </recommendedName>
</protein>
<keyword evidence="6" id="KW-1185">Reference proteome</keyword>
<evidence type="ECO:0000256" key="2">
    <source>
        <dbReference type="ARBA" id="ARBA00022837"/>
    </source>
</evidence>
<feature type="transmembrane region" description="Helical" evidence="3">
    <location>
        <begin position="320"/>
        <end position="353"/>
    </location>
</feature>
<dbReference type="GO" id="GO:0005509">
    <property type="term" value="F:calcium ion binding"/>
    <property type="evidence" value="ECO:0007669"/>
    <property type="project" value="TreeGrafter"/>
</dbReference>
<comment type="caution">
    <text evidence="5">The sequence shown here is derived from an EMBL/GenBank/DDBJ whole genome shotgun (WGS) entry which is preliminary data.</text>
</comment>
<keyword evidence="2" id="KW-0106">Calcium</keyword>
<dbReference type="InterPro" id="IPR000008">
    <property type="entry name" value="C2_dom"/>
</dbReference>
<feature type="domain" description="C2" evidence="4">
    <location>
        <begin position="102"/>
        <end position="217"/>
    </location>
</feature>
<keyword evidence="3" id="KW-1133">Transmembrane helix</keyword>
<dbReference type="Gene3D" id="2.60.40.150">
    <property type="entry name" value="C2 domain"/>
    <property type="match status" value="1"/>
</dbReference>
<evidence type="ECO:0000256" key="3">
    <source>
        <dbReference type="SAM" id="Phobius"/>
    </source>
</evidence>
<evidence type="ECO:0000313" key="6">
    <source>
        <dbReference type="Proteomes" id="UP000187209"/>
    </source>
</evidence>